<dbReference type="GO" id="GO:0005178">
    <property type="term" value="F:integrin binding"/>
    <property type="evidence" value="ECO:0007669"/>
    <property type="project" value="TreeGrafter"/>
</dbReference>
<dbReference type="OrthoDB" id="365605at2759"/>
<dbReference type="InterPro" id="IPR050941">
    <property type="entry name" value="CCN"/>
</dbReference>
<sequence length="120" mass="13812">MSLVNRSSDIHHHSTRHCKDLKLPTKGHECKATRKVSRRVRLRFASCLSIKRYRPKWCGDCTDSTCLPELSSTLKVPMLCRQPEDTMEDVTQGGDLWAPVDRQLTPAYYHPINVQVKYSV</sequence>
<dbReference type="AlphaFoldDB" id="A0A8S9X2T7"/>
<accession>A0A8S9X2T7</accession>
<gene>
    <name evidence="2" type="ORF">GE061_004795</name>
</gene>
<evidence type="ECO:0000313" key="2">
    <source>
        <dbReference type="EMBL" id="KAF6202396.1"/>
    </source>
</evidence>
<dbReference type="GO" id="GO:0045597">
    <property type="term" value="P:positive regulation of cell differentiation"/>
    <property type="evidence" value="ECO:0007669"/>
    <property type="project" value="TreeGrafter"/>
</dbReference>
<evidence type="ECO:0000313" key="3">
    <source>
        <dbReference type="Proteomes" id="UP000466442"/>
    </source>
</evidence>
<proteinExistence type="predicted"/>
<organism evidence="2 3">
    <name type="scientific">Apolygus lucorum</name>
    <name type="common">Small green plant bug</name>
    <name type="synonym">Lygocoris lucorum</name>
    <dbReference type="NCBI Taxonomy" id="248454"/>
    <lineage>
        <taxon>Eukaryota</taxon>
        <taxon>Metazoa</taxon>
        <taxon>Ecdysozoa</taxon>
        <taxon>Arthropoda</taxon>
        <taxon>Hexapoda</taxon>
        <taxon>Insecta</taxon>
        <taxon>Pterygota</taxon>
        <taxon>Neoptera</taxon>
        <taxon>Paraneoptera</taxon>
        <taxon>Hemiptera</taxon>
        <taxon>Heteroptera</taxon>
        <taxon>Panheteroptera</taxon>
        <taxon>Cimicomorpha</taxon>
        <taxon>Miridae</taxon>
        <taxon>Mirini</taxon>
        <taxon>Apolygus</taxon>
    </lineage>
</organism>
<keyword evidence="3" id="KW-1185">Reference proteome</keyword>
<dbReference type="GO" id="GO:0005615">
    <property type="term" value="C:extracellular space"/>
    <property type="evidence" value="ECO:0007669"/>
    <property type="project" value="TreeGrafter"/>
</dbReference>
<dbReference type="Proteomes" id="UP000466442">
    <property type="component" value="Linkage Group LG12"/>
</dbReference>
<protein>
    <submittedName>
        <fullName evidence="2">Uncharacterized protein</fullName>
    </submittedName>
</protein>
<reference evidence="2" key="1">
    <citation type="journal article" date="2021" name="Mol. Ecol. Resour.">
        <title>Apolygus lucorum genome provides insights into omnivorousness and mesophyll feeding.</title>
        <authorList>
            <person name="Liu Y."/>
            <person name="Liu H."/>
            <person name="Wang H."/>
            <person name="Huang T."/>
            <person name="Liu B."/>
            <person name="Yang B."/>
            <person name="Yin L."/>
            <person name="Li B."/>
            <person name="Zhang Y."/>
            <person name="Zhang S."/>
            <person name="Jiang F."/>
            <person name="Zhang X."/>
            <person name="Ren Y."/>
            <person name="Wang B."/>
            <person name="Wang S."/>
            <person name="Lu Y."/>
            <person name="Wu K."/>
            <person name="Fan W."/>
            <person name="Wang G."/>
        </authorList>
    </citation>
    <scope>NUCLEOTIDE SEQUENCE</scope>
    <source>
        <strain evidence="2">12Hb</strain>
    </source>
</reference>
<dbReference type="GO" id="GO:0007165">
    <property type="term" value="P:signal transduction"/>
    <property type="evidence" value="ECO:0007669"/>
    <property type="project" value="TreeGrafter"/>
</dbReference>
<keyword evidence="1" id="KW-0732">Signal</keyword>
<evidence type="ECO:0000256" key="1">
    <source>
        <dbReference type="ARBA" id="ARBA00022729"/>
    </source>
</evidence>
<dbReference type="GO" id="GO:0007155">
    <property type="term" value="P:cell adhesion"/>
    <property type="evidence" value="ECO:0007669"/>
    <property type="project" value="TreeGrafter"/>
</dbReference>
<name>A0A8S9X2T7_APOLU</name>
<dbReference type="PANTHER" id="PTHR11348:SF17">
    <property type="entry name" value="CCN"/>
    <property type="match status" value="1"/>
</dbReference>
<dbReference type="GO" id="GO:0008201">
    <property type="term" value="F:heparin binding"/>
    <property type="evidence" value="ECO:0007669"/>
    <property type="project" value="TreeGrafter"/>
</dbReference>
<dbReference type="PANTHER" id="PTHR11348">
    <property type="entry name" value="CONNECTIVE TISSUE GROWTH FACTOR-RELATED"/>
    <property type="match status" value="1"/>
</dbReference>
<dbReference type="GO" id="GO:0031012">
    <property type="term" value="C:extracellular matrix"/>
    <property type="evidence" value="ECO:0007669"/>
    <property type="project" value="TreeGrafter"/>
</dbReference>
<comment type="caution">
    <text evidence="2">The sequence shown here is derived from an EMBL/GenBank/DDBJ whole genome shotgun (WGS) entry which is preliminary data.</text>
</comment>
<dbReference type="EMBL" id="WIXP02000012">
    <property type="protein sequence ID" value="KAF6202396.1"/>
    <property type="molecule type" value="Genomic_DNA"/>
</dbReference>